<feature type="compositionally biased region" description="Acidic residues" evidence="1">
    <location>
        <begin position="197"/>
        <end position="211"/>
    </location>
</feature>
<dbReference type="SUPFAM" id="SSF54928">
    <property type="entry name" value="RNA-binding domain, RBD"/>
    <property type="match status" value="1"/>
</dbReference>
<accession>A0ABQ5J4G4</accession>
<evidence type="ECO:0000256" key="1">
    <source>
        <dbReference type="SAM" id="MobiDB-lite"/>
    </source>
</evidence>
<proteinExistence type="predicted"/>
<sequence length="230" mass="26467">MGDRRSKEDHVQQVSTSIFVTNFPDHFSFRDLLRVCEDYGKVIDVNIPNRRSKVGTMNHGMKEEKKPALVLDDSCLLQQDFFLSLRGKLKEFGSLSNLKQASNSFYSDGRIAWVDIEGVPLKVWMKNTFARIISKWGELVFEDGKEKSCRYSKRVCIKMTLEENIFESFKIIVQGKVYWVRTKEVSGWSPDFMGVDDNNESDDDSMDEVSNDDNRGLHRNTKLEGESVGN</sequence>
<name>A0ABQ5J4G4_9ASTR</name>
<protein>
    <submittedName>
        <fullName evidence="2">Nucleotide-binding alpha-beta plait domain-containing protein</fullName>
    </submittedName>
</protein>
<organism evidence="2 3">
    <name type="scientific">Tanacetum coccineum</name>
    <dbReference type="NCBI Taxonomy" id="301880"/>
    <lineage>
        <taxon>Eukaryota</taxon>
        <taxon>Viridiplantae</taxon>
        <taxon>Streptophyta</taxon>
        <taxon>Embryophyta</taxon>
        <taxon>Tracheophyta</taxon>
        <taxon>Spermatophyta</taxon>
        <taxon>Magnoliopsida</taxon>
        <taxon>eudicotyledons</taxon>
        <taxon>Gunneridae</taxon>
        <taxon>Pentapetalae</taxon>
        <taxon>asterids</taxon>
        <taxon>campanulids</taxon>
        <taxon>Asterales</taxon>
        <taxon>Asteraceae</taxon>
        <taxon>Asteroideae</taxon>
        <taxon>Anthemideae</taxon>
        <taxon>Anthemidinae</taxon>
        <taxon>Tanacetum</taxon>
    </lineage>
</organism>
<dbReference type="EMBL" id="BQNB010021439">
    <property type="protein sequence ID" value="GJU06407.1"/>
    <property type="molecule type" value="Genomic_DNA"/>
</dbReference>
<reference evidence="2" key="2">
    <citation type="submission" date="2022-01" db="EMBL/GenBank/DDBJ databases">
        <authorList>
            <person name="Yamashiro T."/>
            <person name="Shiraishi A."/>
            <person name="Satake H."/>
            <person name="Nakayama K."/>
        </authorList>
    </citation>
    <scope>NUCLEOTIDE SEQUENCE</scope>
</reference>
<feature type="compositionally biased region" description="Basic and acidic residues" evidence="1">
    <location>
        <begin position="212"/>
        <end position="230"/>
    </location>
</feature>
<keyword evidence="3" id="KW-1185">Reference proteome</keyword>
<gene>
    <name evidence="2" type="ORF">Tco_1122837</name>
</gene>
<evidence type="ECO:0000313" key="2">
    <source>
        <dbReference type="EMBL" id="GJU06407.1"/>
    </source>
</evidence>
<dbReference type="Gene3D" id="3.30.70.330">
    <property type="match status" value="1"/>
</dbReference>
<reference evidence="2" key="1">
    <citation type="journal article" date="2022" name="Int. J. Mol. Sci.">
        <title>Draft Genome of Tanacetum Coccineum: Genomic Comparison of Closely Related Tanacetum-Family Plants.</title>
        <authorList>
            <person name="Yamashiro T."/>
            <person name="Shiraishi A."/>
            <person name="Nakayama K."/>
            <person name="Satake H."/>
        </authorList>
    </citation>
    <scope>NUCLEOTIDE SEQUENCE</scope>
</reference>
<dbReference type="InterPro" id="IPR012677">
    <property type="entry name" value="Nucleotide-bd_a/b_plait_sf"/>
</dbReference>
<dbReference type="InterPro" id="IPR035979">
    <property type="entry name" value="RBD_domain_sf"/>
</dbReference>
<evidence type="ECO:0000313" key="3">
    <source>
        <dbReference type="Proteomes" id="UP001151760"/>
    </source>
</evidence>
<dbReference type="Proteomes" id="UP001151760">
    <property type="component" value="Unassembled WGS sequence"/>
</dbReference>
<feature type="region of interest" description="Disordered" evidence="1">
    <location>
        <begin position="191"/>
        <end position="230"/>
    </location>
</feature>
<comment type="caution">
    <text evidence="2">The sequence shown here is derived from an EMBL/GenBank/DDBJ whole genome shotgun (WGS) entry which is preliminary data.</text>
</comment>